<dbReference type="OrthoDB" id="1926212at2759"/>
<dbReference type="Gene3D" id="1.25.40.10">
    <property type="entry name" value="Tetratricopeptide repeat domain"/>
    <property type="match status" value="1"/>
</dbReference>
<name>A0A8N4ICP5_ELAGV</name>
<keyword evidence="1" id="KW-1185">Reference proteome</keyword>
<dbReference type="AlphaFoldDB" id="A0A8N4ICP5"/>
<proteinExistence type="predicted"/>
<dbReference type="PANTHER" id="PTHR47337">
    <property type="entry name" value="TETRATRICOPEPTIDE REPEAT (TPR)-LIKE SUPERFAMILY PROTEIN"/>
    <property type="match status" value="1"/>
</dbReference>
<dbReference type="SUPFAM" id="SSF48452">
    <property type="entry name" value="TPR-like"/>
    <property type="match status" value="1"/>
</dbReference>
<reference evidence="2" key="1">
    <citation type="submission" date="2025-08" db="UniProtKB">
        <authorList>
            <consortium name="RefSeq"/>
        </authorList>
    </citation>
    <scope>IDENTIFICATION</scope>
</reference>
<organism evidence="1 2">
    <name type="scientific">Elaeis guineensis var. tenera</name>
    <name type="common">Oil palm</name>
    <dbReference type="NCBI Taxonomy" id="51953"/>
    <lineage>
        <taxon>Eukaryota</taxon>
        <taxon>Viridiplantae</taxon>
        <taxon>Streptophyta</taxon>
        <taxon>Embryophyta</taxon>
        <taxon>Tracheophyta</taxon>
        <taxon>Spermatophyta</taxon>
        <taxon>Magnoliopsida</taxon>
        <taxon>Liliopsida</taxon>
        <taxon>Arecaceae</taxon>
        <taxon>Arecoideae</taxon>
        <taxon>Cocoseae</taxon>
        <taxon>Elaeidinae</taxon>
        <taxon>Elaeis</taxon>
    </lineage>
</organism>
<gene>
    <name evidence="2" type="primary">LOC105032356</name>
</gene>
<accession>A0A8N4ICP5</accession>
<dbReference type="PANTHER" id="PTHR47337:SF1">
    <property type="entry name" value="TETRATRICOPEPTIDE REPEAT (TPR)-LIKE SUPERFAMILY PROTEIN"/>
    <property type="match status" value="1"/>
</dbReference>
<protein>
    <submittedName>
        <fullName evidence="2">Uncharacterized protein LOC105032356 isoform X1</fullName>
    </submittedName>
</protein>
<dbReference type="InterPro" id="IPR011990">
    <property type="entry name" value="TPR-like_helical_dom_sf"/>
</dbReference>
<sequence>MLLIRSTEFVPAWHPLELSYGPQVGQLDLQDRQNLLEEQYSFKCQCSSCSELNFSDLIINAFRCPKADCLGVVSHVSHYKKIEDDLLQVSGASYSCRLSLPVVSKHKMGISKVAHMLIKENGVTCDIGPGYCLSCGCYRDLEFSVTASNSAMFNIQMLKDSITSKGVPDILISDALESLSHLKMIRHPYSKVVAQAEDNIAEAYVRIGEFERAMNHCIASIEILEKLYPAEHIVIGHELMKLASIQLSLDDHAAALSSIKQVEAIFSLYYGSHMTKIFPYIEAFKREAESLLEETNSV</sequence>
<evidence type="ECO:0000313" key="2">
    <source>
        <dbReference type="RefSeq" id="XP_029116833.1"/>
    </source>
</evidence>
<evidence type="ECO:0000313" key="1">
    <source>
        <dbReference type="Proteomes" id="UP000504607"/>
    </source>
</evidence>
<dbReference type="Proteomes" id="UP000504607">
    <property type="component" value="Unplaced"/>
</dbReference>
<dbReference type="RefSeq" id="XP_029116833.1">
    <property type="nucleotide sequence ID" value="XM_029261000.1"/>
</dbReference>